<evidence type="ECO:0000256" key="1">
    <source>
        <dbReference type="ARBA" id="ARBA00038248"/>
    </source>
</evidence>
<protein>
    <submittedName>
        <fullName evidence="3">HEPN domain protein</fullName>
    </submittedName>
</protein>
<dbReference type="AlphaFoldDB" id="A0A0B0ELG0"/>
<organism evidence="3 4">
    <name type="scientific">Candidatus Scalindua brodae</name>
    <dbReference type="NCBI Taxonomy" id="237368"/>
    <lineage>
        <taxon>Bacteria</taxon>
        <taxon>Pseudomonadati</taxon>
        <taxon>Planctomycetota</taxon>
        <taxon>Candidatus Brocadiia</taxon>
        <taxon>Candidatus Brocadiales</taxon>
        <taxon>Candidatus Scalinduaceae</taxon>
        <taxon>Candidatus Scalindua</taxon>
    </lineage>
</organism>
<evidence type="ECO:0000259" key="2">
    <source>
        <dbReference type="Pfam" id="PF05168"/>
    </source>
</evidence>
<dbReference type="InterPro" id="IPR052226">
    <property type="entry name" value="UPF0332_toxin"/>
</dbReference>
<accession>A0A0B0ELG0</accession>
<dbReference type="InterPro" id="IPR007842">
    <property type="entry name" value="HEPN_dom"/>
</dbReference>
<feature type="domain" description="HEPN" evidence="2">
    <location>
        <begin position="9"/>
        <end position="124"/>
    </location>
</feature>
<dbReference type="EMBL" id="JRYO01000058">
    <property type="protein sequence ID" value="KHE93439.1"/>
    <property type="molecule type" value="Genomic_DNA"/>
</dbReference>
<dbReference type="Proteomes" id="UP000030652">
    <property type="component" value="Unassembled WGS sequence"/>
</dbReference>
<dbReference type="Gene3D" id="1.20.120.330">
    <property type="entry name" value="Nucleotidyltransferases domain 2"/>
    <property type="match status" value="1"/>
</dbReference>
<comment type="caution">
    <text evidence="3">The sequence shown here is derived from an EMBL/GenBank/DDBJ whole genome shotgun (WGS) entry which is preliminary data.</text>
</comment>
<dbReference type="PANTHER" id="PTHR36565">
    <property type="entry name" value="UPF0332 PROTEIN TM_1000"/>
    <property type="match status" value="1"/>
</dbReference>
<reference evidence="3 4" key="1">
    <citation type="submission" date="2014-10" db="EMBL/GenBank/DDBJ databases">
        <title>Draft genome of anammox bacterium scalindua brodae, obtained using differential coverage binning of sequence data from two enrichment reactors.</title>
        <authorList>
            <person name="Speth D.R."/>
            <person name="Russ L."/>
            <person name="Kartal B."/>
            <person name="Op den Camp H.J."/>
            <person name="Dutilh B.E."/>
            <person name="Jetten M.S."/>
        </authorList>
    </citation>
    <scope>NUCLEOTIDE SEQUENCE [LARGE SCALE GENOMIC DNA]</scope>
    <source>
        <strain evidence="3">RU1</strain>
    </source>
</reference>
<dbReference type="eggNOG" id="COG1895">
    <property type="taxonomic scope" value="Bacteria"/>
</dbReference>
<dbReference type="Pfam" id="PF05168">
    <property type="entry name" value="HEPN"/>
    <property type="match status" value="1"/>
</dbReference>
<proteinExistence type="inferred from homology"/>
<name>A0A0B0ELG0_9BACT</name>
<sequence>MKDLMALIQYRLKEADESLREAEVLLREGMSMRAVMNRMYYAMFYAVLALLQQKQIATSKHSGAISMFDKEFVKNGIFDKELSKTLHRAFELRQKGDYMEDAEVTKEDVDEMYPKVIDFVNKTKEHLLGNMQ</sequence>
<evidence type="ECO:0000313" key="4">
    <source>
        <dbReference type="Proteomes" id="UP000030652"/>
    </source>
</evidence>
<evidence type="ECO:0000313" key="3">
    <source>
        <dbReference type="EMBL" id="KHE93439.1"/>
    </source>
</evidence>
<comment type="similarity">
    <text evidence="1">Belongs to the UPF0332 family.</text>
</comment>
<gene>
    <name evidence="3" type="ORF">SCABRO_00865</name>
</gene>
<dbReference type="PANTHER" id="PTHR36565:SF1">
    <property type="entry name" value="UPF0332 PROTEIN TM_1000"/>
    <property type="match status" value="1"/>
</dbReference>